<reference evidence="11 12" key="1">
    <citation type="journal article" date="2015" name="Genome Biol. Evol.">
        <title>Comparative Genomics of a Bacterivorous Green Alga Reveals Evolutionary Causalities and Consequences of Phago-Mixotrophic Mode of Nutrition.</title>
        <authorList>
            <person name="Burns J.A."/>
            <person name="Paasch A."/>
            <person name="Narechania A."/>
            <person name="Kim E."/>
        </authorList>
    </citation>
    <scope>NUCLEOTIDE SEQUENCE [LARGE SCALE GENOMIC DNA]</scope>
    <source>
        <strain evidence="11 12">PLY_AMNH</strain>
    </source>
</reference>
<dbReference type="SUPFAM" id="SSF54197">
    <property type="entry name" value="HIT-like"/>
    <property type="match status" value="2"/>
</dbReference>
<evidence type="ECO:0000313" key="12">
    <source>
        <dbReference type="Proteomes" id="UP001190700"/>
    </source>
</evidence>
<evidence type="ECO:0000256" key="5">
    <source>
        <dbReference type="ARBA" id="ARBA00022723"/>
    </source>
</evidence>
<protein>
    <recommendedName>
        <fullName evidence="13">UDP-glucose--hexose-1-phosphate uridylyltransferase</fullName>
    </recommendedName>
</protein>
<evidence type="ECO:0000256" key="6">
    <source>
        <dbReference type="ARBA" id="ARBA00022833"/>
    </source>
</evidence>
<organism evidence="11 12">
    <name type="scientific">Cymbomonas tetramitiformis</name>
    <dbReference type="NCBI Taxonomy" id="36881"/>
    <lineage>
        <taxon>Eukaryota</taxon>
        <taxon>Viridiplantae</taxon>
        <taxon>Chlorophyta</taxon>
        <taxon>Pyramimonadophyceae</taxon>
        <taxon>Pyramimonadales</taxon>
        <taxon>Pyramimonadaceae</taxon>
        <taxon>Cymbomonas</taxon>
    </lineage>
</organism>
<comment type="cofactor">
    <cofactor evidence="1">
        <name>Zn(2+)</name>
        <dbReference type="ChEBI" id="CHEBI:29105"/>
    </cofactor>
</comment>
<evidence type="ECO:0000256" key="8">
    <source>
        <dbReference type="PIRSR" id="PIRSR000808-1"/>
    </source>
</evidence>
<evidence type="ECO:0000256" key="3">
    <source>
        <dbReference type="ARBA" id="ARBA00022679"/>
    </source>
</evidence>
<keyword evidence="12" id="KW-1185">Reference proteome</keyword>
<evidence type="ECO:0000256" key="4">
    <source>
        <dbReference type="ARBA" id="ARBA00022695"/>
    </source>
</evidence>
<keyword evidence="7" id="KW-0119">Carbohydrate metabolism</keyword>
<dbReference type="InterPro" id="IPR005849">
    <property type="entry name" value="GalP_Utransf_N"/>
</dbReference>
<dbReference type="AlphaFoldDB" id="A0AAE0FQ21"/>
<dbReference type="PANTHER" id="PTHR42763">
    <property type="entry name" value="ADP-GLUCOSE PHOSPHORYLASE"/>
    <property type="match status" value="1"/>
</dbReference>
<feature type="non-terminal residue" evidence="11">
    <location>
        <position position="1"/>
    </location>
</feature>
<evidence type="ECO:0000256" key="2">
    <source>
        <dbReference type="ARBA" id="ARBA00010951"/>
    </source>
</evidence>
<keyword evidence="3" id="KW-0808">Transferase</keyword>
<dbReference type="GO" id="GO:0008108">
    <property type="term" value="F:UDP-glucose:hexose-1-phosphate uridylyltransferase activity"/>
    <property type="evidence" value="ECO:0007669"/>
    <property type="project" value="InterPro"/>
</dbReference>
<evidence type="ECO:0008006" key="13">
    <source>
        <dbReference type="Google" id="ProtNLM"/>
    </source>
</evidence>
<dbReference type="Pfam" id="PF02744">
    <property type="entry name" value="GalP_UDP_tr_C"/>
    <property type="match status" value="1"/>
</dbReference>
<dbReference type="InterPro" id="IPR001937">
    <property type="entry name" value="GalP_UDPtransf1"/>
</dbReference>
<dbReference type="GO" id="GO:0008270">
    <property type="term" value="F:zinc ion binding"/>
    <property type="evidence" value="ECO:0007669"/>
    <property type="project" value="InterPro"/>
</dbReference>
<comment type="similarity">
    <text evidence="2">Belongs to the galactose-1-phosphate uridylyltransferase type 1 family.</text>
</comment>
<dbReference type="InterPro" id="IPR036265">
    <property type="entry name" value="HIT-like_sf"/>
</dbReference>
<accession>A0AAE0FQ21</accession>
<feature type="domain" description="Galactose-1-phosphate uridyl transferase C-terminal" evidence="10">
    <location>
        <begin position="128"/>
        <end position="246"/>
    </location>
</feature>
<gene>
    <name evidence="11" type="ORF">CYMTET_27423</name>
</gene>
<dbReference type="Pfam" id="PF01087">
    <property type="entry name" value="GalP_UDP_transf"/>
    <property type="match status" value="1"/>
</dbReference>
<evidence type="ECO:0000313" key="11">
    <source>
        <dbReference type="EMBL" id="KAK3263799.1"/>
    </source>
</evidence>
<dbReference type="PANTHER" id="PTHR42763:SF2">
    <property type="entry name" value="ADP-GLUCOSE PHOSPHORYLASE"/>
    <property type="match status" value="1"/>
</dbReference>
<dbReference type="Proteomes" id="UP001190700">
    <property type="component" value="Unassembled WGS sequence"/>
</dbReference>
<feature type="active site" description="Tele-UMP-histidine intermediate" evidence="8">
    <location>
        <position position="109"/>
    </location>
</feature>
<dbReference type="Gene3D" id="3.30.428.10">
    <property type="entry name" value="HIT-like"/>
    <property type="match status" value="2"/>
</dbReference>
<dbReference type="PIRSF" id="PIRSF000808">
    <property type="entry name" value="GalT"/>
    <property type="match status" value="1"/>
</dbReference>
<proteinExistence type="inferred from homology"/>
<evidence type="ECO:0000259" key="9">
    <source>
        <dbReference type="Pfam" id="PF01087"/>
    </source>
</evidence>
<sequence length="292" mass="33387">LRCCDHRQADLLVVQDPKSKVNKSTEVDVDIREIGIYKFVARDSGHHELVLESPLHNATIALMDLDAVQSILEVYMERFNVLKENRMNLLTVIFKNHGARSGANIAHPHSQVVALRVMPSELRLSLERAQRYFNDHGCCLYCKMIRHEVQMDSPLNSSKSRVVVESSCFVALIPYAATVPYETHIFPRRHADTIGGLTVEELADLARILRDVLRRLYGLLQNPDFSYVFRNAPYVHEGCTFYHWHVVVTPRMFDRTAFEICTSVPINSMLPERCAENLRSYDWRDGAMGSVG</sequence>
<keyword evidence="4" id="KW-0548">Nucleotidyltransferase</keyword>
<name>A0AAE0FQ21_9CHLO</name>
<keyword evidence="5" id="KW-0479">Metal-binding</keyword>
<dbReference type="EMBL" id="LGRX02015033">
    <property type="protein sequence ID" value="KAK3263799.1"/>
    <property type="molecule type" value="Genomic_DNA"/>
</dbReference>
<keyword evidence="6" id="KW-0862">Zinc</keyword>
<evidence type="ECO:0000256" key="1">
    <source>
        <dbReference type="ARBA" id="ARBA00001947"/>
    </source>
</evidence>
<comment type="caution">
    <text evidence="11">The sequence shown here is derived from an EMBL/GenBank/DDBJ whole genome shotgun (WGS) entry which is preliminary data.</text>
</comment>
<dbReference type="GO" id="GO:0006012">
    <property type="term" value="P:galactose metabolic process"/>
    <property type="evidence" value="ECO:0007669"/>
    <property type="project" value="InterPro"/>
</dbReference>
<dbReference type="InterPro" id="IPR005850">
    <property type="entry name" value="GalP_Utransf_C"/>
</dbReference>
<evidence type="ECO:0000259" key="10">
    <source>
        <dbReference type="Pfam" id="PF02744"/>
    </source>
</evidence>
<evidence type="ECO:0000256" key="7">
    <source>
        <dbReference type="ARBA" id="ARBA00023277"/>
    </source>
</evidence>
<dbReference type="InterPro" id="IPR053177">
    <property type="entry name" value="ADP-glucose_phosphorylase"/>
</dbReference>
<feature type="domain" description="Galactose-1-phosphate uridyl transferase N-terminal" evidence="9">
    <location>
        <begin position="41"/>
        <end position="119"/>
    </location>
</feature>